<reference evidence="2" key="2">
    <citation type="submission" date="2017-10" db="EMBL/GenBank/DDBJ databases">
        <title>Ladona fulva Genome sequencing and assembly.</title>
        <authorList>
            <person name="Murali S."/>
            <person name="Richards S."/>
            <person name="Bandaranaike D."/>
            <person name="Bellair M."/>
            <person name="Blankenburg K."/>
            <person name="Chao H."/>
            <person name="Dinh H."/>
            <person name="Doddapaneni H."/>
            <person name="Dugan-Rocha S."/>
            <person name="Elkadiri S."/>
            <person name="Gnanaolivu R."/>
            <person name="Hernandez B."/>
            <person name="Skinner E."/>
            <person name="Javaid M."/>
            <person name="Lee S."/>
            <person name="Li M."/>
            <person name="Ming W."/>
            <person name="Munidasa M."/>
            <person name="Muniz J."/>
            <person name="Nguyen L."/>
            <person name="Hughes D."/>
            <person name="Osuji N."/>
            <person name="Pu L.-L."/>
            <person name="Puazo M."/>
            <person name="Qu C."/>
            <person name="Quiroz J."/>
            <person name="Raj R."/>
            <person name="Weissenberger G."/>
            <person name="Xin Y."/>
            <person name="Zou X."/>
            <person name="Han Y."/>
            <person name="Worley K."/>
            <person name="Muzny D."/>
            <person name="Gibbs R."/>
        </authorList>
    </citation>
    <scope>NUCLEOTIDE SEQUENCE</scope>
    <source>
        <strain evidence="2">Sampled in the wild</strain>
    </source>
</reference>
<dbReference type="PROSITE" id="PS50853">
    <property type="entry name" value="FN3"/>
    <property type="match status" value="1"/>
</dbReference>
<evidence type="ECO:0000313" key="2">
    <source>
        <dbReference type="EMBL" id="KAG8228634.1"/>
    </source>
</evidence>
<name>A0A8K0P2F8_LADFU</name>
<dbReference type="Pfam" id="PF16794">
    <property type="entry name" value="fn3_4"/>
    <property type="match status" value="1"/>
</dbReference>
<reference evidence="2" key="1">
    <citation type="submission" date="2013-04" db="EMBL/GenBank/DDBJ databases">
        <authorList>
            <person name="Qu J."/>
            <person name="Murali S.C."/>
            <person name="Bandaranaike D."/>
            <person name="Bellair M."/>
            <person name="Blankenburg K."/>
            <person name="Chao H."/>
            <person name="Dinh H."/>
            <person name="Doddapaneni H."/>
            <person name="Downs B."/>
            <person name="Dugan-Rocha S."/>
            <person name="Elkadiri S."/>
            <person name="Gnanaolivu R.D."/>
            <person name="Hernandez B."/>
            <person name="Javaid M."/>
            <person name="Jayaseelan J.C."/>
            <person name="Lee S."/>
            <person name="Li M."/>
            <person name="Ming W."/>
            <person name="Munidasa M."/>
            <person name="Muniz J."/>
            <person name="Nguyen L."/>
            <person name="Ongeri F."/>
            <person name="Osuji N."/>
            <person name="Pu L.-L."/>
            <person name="Puazo M."/>
            <person name="Qu C."/>
            <person name="Quiroz J."/>
            <person name="Raj R."/>
            <person name="Weissenberger G."/>
            <person name="Xin Y."/>
            <person name="Zou X."/>
            <person name="Han Y."/>
            <person name="Richards S."/>
            <person name="Worley K."/>
            <person name="Muzny D."/>
            <person name="Gibbs R."/>
        </authorList>
    </citation>
    <scope>NUCLEOTIDE SEQUENCE</scope>
    <source>
        <strain evidence="2">Sampled in the wild</strain>
    </source>
</reference>
<dbReference type="GO" id="GO:0005667">
    <property type="term" value="C:transcription regulator complex"/>
    <property type="evidence" value="ECO:0007669"/>
    <property type="project" value="TreeGrafter"/>
</dbReference>
<dbReference type="GO" id="GO:0005634">
    <property type="term" value="C:nucleus"/>
    <property type="evidence" value="ECO:0007669"/>
    <property type="project" value="TreeGrafter"/>
</dbReference>
<dbReference type="EMBL" id="KZ308379">
    <property type="protein sequence ID" value="KAG8228634.1"/>
    <property type="molecule type" value="Genomic_DNA"/>
</dbReference>
<dbReference type="Proteomes" id="UP000792457">
    <property type="component" value="Unassembled WGS sequence"/>
</dbReference>
<dbReference type="InterPro" id="IPR026085">
    <property type="entry name" value="ATF7-int"/>
</dbReference>
<keyword evidence="3" id="KW-1185">Reference proteome</keyword>
<feature type="domain" description="Fibronectin type-III" evidence="1">
    <location>
        <begin position="71"/>
        <end position="173"/>
    </location>
</feature>
<dbReference type="PANTHER" id="PTHR23210">
    <property type="entry name" value="ACTIVATING TRANSCRIPTION FACTOR 7 INTERACTING PROTEIN"/>
    <property type="match status" value="1"/>
</dbReference>
<protein>
    <recommendedName>
        <fullName evidence="1">Fibronectin type-III domain-containing protein</fullName>
    </recommendedName>
</protein>
<dbReference type="InterPro" id="IPR056565">
    <property type="entry name" value="Fn3_ATF7IP"/>
</dbReference>
<accession>A0A8K0P2F8</accession>
<dbReference type="InterPro" id="IPR003961">
    <property type="entry name" value="FN3_dom"/>
</dbReference>
<dbReference type="InterPro" id="IPR036116">
    <property type="entry name" value="FN3_sf"/>
</dbReference>
<organism evidence="2 3">
    <name type="scientific">Ladona fulva</name>
    <name type="common">Scarce chaser dragonfly</name>
    <name type="synonym">Libellula fulva</name>
    <dbReference type="NCBI Taxonomy" id="123851"/>
    <lineage>
        <taxon>Eukaryota</taxon>
        <taxon>Metazoa</taxon>
        <taxon>Ecdysozoa</taxon>
        <taxon>Arthropoda</taxon>
        <taxon>Hexapoda</taxon>
        <taxon>Insecta</taxon>
        <taxon>Pterygota</taxon>
        <taxon>Palaeoptera</taxon>
        <taxon>Odonata</taxon>
        <taxon>Epiprocta</taxon>
        <taxon>Anisoptera</taxon>
        <taxon>Libelluloidea</taxon>
        <taxon>Libellulidae</taxon>
        <taxon>Ladona</taxon>
    </lineage>
</organism>
<proteinExistence type="predicted"/>
<dbReference type="GO" id="GO:0006355">
    <property type="term" value="P:regulation of DNA-templated transcription"/>
    <property type="evidence" value="ECO:0007669"/>
    <property type="project" value="TreeGrafter"/>
</dbReference>
<evidence type="ECO:0000313" key="3">
    <source>
        <dbReference type="Proteomes" id="UP000792457"/>
    </source>
</evidence>
<sequence length="173" mass="19242">MRCCSCVREMTKHLEKGIMDLVDVQSEKSTVSSMPPTLLRPIGSTPLISEHPAPLPLQPMPTVWNPSLKLPPQKPVLKVAKVVNGVVVSWNVNLTPNHEEIDKYQLFAYQESNAPPSTSLWKKVGDVKPLKLPMACTLTQFAEGHRYHFAIRAVDVHSRIGPFSKPLSILLSD</sequence>
<gene>
    <name evidence="2" type="ORF">J437_LFUL008285</name>
</gene>
<dbReference type="GO" id="GO:0003712">
    <property type="term" value="F:transcription coregulator activity"/>
    <property type="evidence" value="ECO:0007669"/>
    <property type="project" value="TreeGrafter"/>
</dbReference>
<dbReference type="PANTHER" id="PTHR23210:SF26">
    <property type="entry name" value="ACTIVATING TRANSCRIPTION FACTOR 7-INTERACTING PROTEIN 1"/>
    <property type="match status" value="1"/>
</dbReference>
<dbReference type="InterPro" id="IPR013783">
    <property type="entry name" value="Ig-like_fold"/>
</dbReference>
<dbReference type="OrthoDB" id="2434995at2759"/>
<evidence type="ECO:0000259" key="1">
    <source>
        <dbReference type="PROSITE" id="PS50853"/>
    </source>
</evidence>
<dbReference type="SUPFAM" id="SSF49265">
    <property type="entry name" value="Fibronectin type III"/>
    <property type="match status" value="1"/>
</dbReference>
<dbReference type="AlphaFoldDB" id="A0A8K0P2F8"/>
<comment type="caution">
    <text evidence="2">The sequence shown here is derived from an EMBL/GenBank/DDBJ whole genome shotgun (WGS) entry which is preliminary data.</text>
</comment>
<dbReference type="Gene3D" id="2.60.40.10">
    <property type="entry name" value="Immunoglobulins"/>
    <property type="match status" value="1"/>
</dbReference>